<organism evidence="3 4">
    <name type="scientific">Robertmurraya beringensis</name>
    <dbReference type="NCBI Taxonomy" id="641660"/>
    <lineage>
        <taxon>Bacteria</taxon>
        <taxon>Bacillati</taxon>
        <taxon>Bacillota</taxon>
        <taxon>Bacilli</taxon>
        <taxon>Bacillales</taxon>
        <taxon>Bacillaceae</taxon>
        <taxon>Robertmurraya</taxon>
    </lineage>
</organism>
<dbReference type="Pfam" id="PF04122">
    <property type="entry name" value="CW_binding_2"/>
    <property type="match status" value="3"/>
</dbReference>
<evidence type="ECO:0000313" key="4">
    <source>
        <dbReference type="Proteomes" id="UP001589738"/>
    </source>
</evidence>
<dbReference type="InterPro" id="IPR051922">
    <property type="entry name" value="Bact_Sporulation_Assoc"/>
</dbReference>
<evidence type="ECO:0000256" key="2">
    <source>
        <dbReference type="SAM" id="SignalP"/>
    </source>
</evidence>
<comment type="caution">
    <text evidence="3">The sequence shown here is derived from an EMBL/GenBank/DDBJ whole genome shotgun (WGS) entry which is preliminary data.</text>
</comment>
<reference evidence="3 4" key="1">
    <citation type="submission" date="2024-09" db="EMBL/GenBank/DDBJ databases">
        <authorList>
            <person name="Sun Q."/>
            <person name="Mori K."/>
        </authorList>
    </citation>
    <scope>NUCLEOTIDE SEQUENCE [LARGE SCALE GENOMIC DNA]</scope>
    <source>
        <strain evidence="3 4">CGMCC 1.9126</strain>
    </source>
</reference>
<evidence type="ECO:0000256" key="1">
    <source>
        <dbReference type="SAM" id="MobiDB-lite"/>
    </source>
</evidence>
<feature type="compositionally biased region" description="Pro residues" evidence="1">
    <location>
        <begin position="302"/>
        <end position="320"/>
    </location>
</feature>
<evidence type="ECO:0000313" key="3">
    <source>
        <dbReference type="EMBL" id="MFC0476033.1"/>
    </source>
</evidence>
<dbReference type="InterPro" id="IPR007253">
    <property type="entry name" value="Cell_wall-bd_2"/>
</dbReference>
<sequence>MKKVVNKFVVGSLVVTSLMMGGVSQSSVLAADTNNNTYQTAQRFSINPSYSLAETLDKRVDLTGTLSSVSEEDWYVTTWPNERGAIARMQVQTTTEVAMFVLINGQLVDISTIRDLQTLAGKDVYIRAKAPADVYLGDYTLRLYFGANPIGSNDPHEPNDYIKFENGKGIELESTLIPNNTLVATKWNTDFDGIDNFRIETNKTKGTLSFEVHYPADEFNHWKSYNLDHYLVYELFAELNDGTFTKIWSKAQVGMPNQVFSGSVNIDNAKYTGKYFLSVNNNSKVNKNYQVKFNFAETPVVTPTPTPTPTPVPTPTPTPAPQQVTERLAGETRFGTNLALTKKIASKSLDTVILANAWNYPDALAGGVLNNTHNGAVILVDNNQTNISNALNETSRLLKSGGKVYILGGEAAVSNTVENAFRNQFSVERIGGIDRVETSIQIAKKAVSNPTEIFITYGFNYADALSIVPYAAEIKAPILLNNNASLDSRIASYIKEKGIKKVTLVGGTAVLSPQIESSLRALNVEVQRVSGDTRYATALAIAKKYYPNTTSVGIASGESFADALSGSRIAIDHDMPIVLTRKGWMESDVQQYAQSKDNHYILGGTAVIGNYITDILK</sequence>
<dbReference type="Proteomes" id="UP001589738">
    <property type="component" value="Unassembled WGS sequence"/>
</dbReference>
<gene>
    <name evidence="3" type="ORF">ACFFHF_12375</name>
</gene>
<dbReference type="Gene3D" id="3.40.50.12090">
    <property type="match status" value="2"/>
</dbReference>
<feature type="chain" id="PRO_5047263132" evidence="2">
    <location>
        <begin position="31"/>
        <end position="617"/>
    </location>
</feature>
<proteinExistence type="predicted"/>
<feature type="signal peptide" evidence="2">
    <location>
        <begin position="1"/>
        <end position="30"/>
    </location>
</feature>
<dbReference type="EMBL" id="JBHLUU010000084">
    <property type="protein sequence ID" value="MFC0476033.1"/>
    <property type="molecule type" value="Genomic_DNA"/>
</dbReference>
<keyword evidence="4" id="KW-1185">Reference proteome</keyword>
<dbReference type="PANTHER" id="PTHR30032:SF8">
    <property type="entry name" value="GERMINATION-SPECIFIC N-ACETYLMURAMOYL-L-ALANINE AMIDASE"/>
    <property type="match status" value="1"/>
</dbReference>
<dbReference type="PANTHER" id="PTHR30032">
    <property type="entry name" value="N-ACETYLMURAMOYL-L-ALANINE AMIDASE-RELATED"/>
    <property type="match status" value="1"/>
</dbReference>
<keyword evidence="2" id="KW-0732">Signal</keyword>
<feature type="region of interest" description="Disordered" evidence="1">
    <location>
        <begin position="300"/>
        <end position="322"/>
    </location>
</feature>
<accession>A0ABV6KRS8</accession>
<protein>
    <submittedName>
        <fullName evidence="3">Cell wall-binding repeat-containing protein</fullName>
    </submittedName>
</protein>
<dbReference type="RefSeq" id="WP_160548329.1">
    <property type="nucleotide sequence ID" value="NZ_JBHLUU010000084.1"/>
</dbReference>
<name>A0ABV6KRS8_9BACI</name>